<name>A0A1U7ZUL8_NELNU</name>
<gene>
    <name evidence="2" type="primary">LOC104593800</name>
</gene>
<dbReference type="RefSeq" id="XP_010252113.1">
    <property type="nucleotide sequence ID" value="XM_010253811.2"/>
</dbReference>
<accession>A0A1U7ZUL8</accession>
<dbReference type="KEGG" id="nnu:104593800"/>
<dbReference type="AlphaFoldDB" id="A0A1U7ZUL8"/>
<dbReference type="PANTHER" id="PTHR47658:SF2">
    <property type="entry name" value="HMG-BOX (HIGH MOBILITY GROUP) DNA-BINDING FAMILY PROTEIN"/>
    <property type="match status" value="1"/>
</dbReference>
<keyword evidence="1" id="KW-1185">Reference proteome</keyword>
<reference evidence="2" key="1">
    <citation type="submission" date="2025-08" db="UniProtKB">
        <authorList>
            <consortium name="RefSeq"/>
        </authorList>
    </citation>
    <scope>IDENTIFICATION</scope>
</reference>
<protein>
    <submittedName>
        <fullName evidence="2">Uncharacterized protein LOC104593800 isoform X1</fullName>
    </submittedName>
</protein>
<dbReference type="GeneID" id="104593800"/>
<evidence type="ECO:0000313" key="1">
    <source>
        <dbReference type="Proteomes" id="UP000189703"/>
    </source>
</evidence>
<sequence>MRRVIDRSTIRNWFDSCFCSVPLPVALSDMNEFKLKKEYERLKGADGNKDPIKLSFYNRFRSMFCIFRQACLELGRMHALFKKSFKRTHENEDWINVKGYETWKNMFAKERHYFVVQVESLTRKPCKEKLMMHPIMWGTIHLTALPTSLKLKIPRVSCFY</sequence>
<dbReference type="OrthoDB" id="1919336at2759"/>
<organism evidence="1 2">
    <name type="scientific">Nelumbo nucifera</name>
    <name type="common">Sacred lotus</name>
    <dbReference type="NCBI Taxonomy" id="4432"/>
    <lineage>
        <taxon>Eukaryota</taxon>
        <taxon>Viridiplantae</taxon>
        <taxon>Streptophyta</taxon>
        <taxon>Embryophyta</taxon>
        <taxon>Tracheophyta</taxon>
        <taxon>Spermatophyta</taxon>
        <taxon>Magnoliopsida</taxon>
        <taxon>Proteales</taxon>
        <taxon>Nelumbonaceae</taxon>
        <taxon>Nelumbo</taxon>
    </lineage>
</organism>
<dbReference type="PANTHER" id="PTHR47658">
    <property type="entry name" value="HIGH MOBILITY GROUP B PROTEIN 12-RELATED"/>
    <property type="match status" value="1"/>
</dbReference>
<proteinExistence type="predicted"/>
<dbReference type="Proteomes" id="UP000189703">
    <property type="component" value="Unplaced"/>
</dbReference>
<evidence type="ECO:0000313" key="2">
    <source>
        <dbReference type="RefSeq" id="XP_010252113.1"/>
    </source>
</evidence>